<reference evidence="1" key="1">
    <citation type="submission" date="2019-06" db="EMBL/GenBank/DDBJ databases">
        <authorList>
            <person name="Zheng W."/>
        </authorList>
    </citation>
    <scope>NUCLEOTIDE SEQUENCE</scope>
    <source>
        <strain evidence="1">QDHG01</strain>
    </source>
</reference>
<accession>A0A8J8P1S5</accession>
<evidence type="ECO:0000313" key="1">
    <source>
        <dbReference type="EMBL" id="TNV84295.1"/>
    </source>
</evidence>
<protein>
    <submittedName>
        <fullName evidence="1">Uncharacterized protein</fullName>
    </submittedName>
</protein>
<evidence type="ECO:0000313" key="2">
    <source>
        <dbReference type="Proteomes" id="UP000785679"/>
    </source>
</evidence>
<dbReference type="AlphaFoldDB" id="A0A8J8P1S5"/>
<name>A0A8J8P1S5_HALGN</name>
<organism evidence="1 2">
    <name type="scientific">Halteria grandinella</name>
    <dbReference type="NCBI Taxonomy" id="5974"/>
    <lineage>
        <taxon>Eukaryota</taxon>
        <taxon>Sar</taxon>
        <taxon>Alveolata</taxon>
        <taxon>Ciliophora</taxon>
        <taxon>Intramacronucleata</taxon>
        <taxon>Spirotrichea</taxon>
        <taxon>Stichotrichia</taxon>
        <taxon>Sporadotrichida</taxon>
        <taxon>Halteriidae</taxon>
        <taxon>Halteria</taxon>
    </lineage>
</organism>
<keyword evidence="2" id="KW-1185">Reference proteome</keyword>
<dbReference type="OrthoDB" id="316416at2759"/>
<proteinExistence type="predicted"/>
<sequence length="171" mass="20454">MSWLMNKVFQGTQYYYRTWWHFYVGKMLSTNQGVQSQMLQELERREAIREQRYKWEILEFETSDVLDRALVRAKANRALGAIDAPTYYVLEDKINSLKKLKFTQEHEAWKDADTYEWMKYKVAAEVGGDAEREAFALFEKVQMDKKGEAGFRLWREQINRDPAAQQFLPYL</sequence>
<comment type="caution">
    <text evidence="1">The sequence shown here is derived from an EMBL/GenBank/DDBJ whole genome shotgun (WGS) entry which is preliminary data.</text>
</comment>
<dbReference type="Proteomes" id="UP000785679">
    <property type="component" value="Unassembled WGS sequence"/>
</dbReference>
<gene>
    <name evidence="1" type="ORF">FGO68_gene3655</name>
</gene>
<dbReference type="EMBL" id="RRYP01002925">
    <property type="protein sequence ID" value="TNV84295.1"/>
    <property type="molecule type" value="Genomic_DNA"/>
</dbReference>